<dbReference type="AlphaFoldDB" id="A0A1I5VAN2"/>
<evidence type="ECO:0000313" key="2">
    <source>
        <dbReference type="EMBL" id="SFQ04583.1"/>
    </source>
</evidence>
<dbReference type="Proteomes" id="UP000198577">
    <property type="component" value="Unassembled WGS sequence"/>
</dbReference>
<reference evidence="2 3" key="1">
    <citation type="submission" date="2016-10" db="EMBL/GenBank/DDBJ databases">
        <authorList>
            <person name="de Groot N.N."/>
        </authorList>
    </citation>
    <scope>NUCLEOTIDE SEQUENCE [LARGE SCALE GENOMIC DNA]</scope>
    <source>
        <strain evidence="2 3">DSM 20678</strain>
    </source>
</reference>
<dbReference type="EMBL" id="FOXR01000010">
    <property type="protein sequence ID" value="SFQ04583.1"/>
    <property type="molecule type" value="Genomic_DNA"/>
</dbReference>
<accession>A0A1I5VAN2</accession>
<evidence type="ECO:0000313" key="3">
    <source>
        <dbReference type="Proteomes" id="UP000198577"/>
    </source>
</evidence>
<proteinExistence type="predicted"/>
<evidence type="ECO:0000259" key="1">
    <source>
        <dbReference type="Pfam" id="PF09378"/>
    </source>
</evidence>
<name>A0A1I5VAN2_9FIRM</name>
<protein>
    <submittedName>
        <fullName evidence="2">HAS barrel domain-containing protein</fullName>
    </submittedName>
</protein>
<dbReference type="STRING" id="937334.SAMN05444406_11063"/>
<dbReference type="OrthoDB" id="482145at2"/>
<feature type="domain" description="Helicase HerA barrel" evidence="1">
    <location>
        <begin position="5"/>
        <end position="95"/>
    </location>
</feature>
<dbReference type="Pfam" id="PF09378">
    <property type="entry name" value="HAS-barrel"/>
    <property type="match status" value="1"/>
</dbReference>
<organism evidence="2 3">
    <name type="scientific">Caldicoprobacter faecalis</name>
    <dbReference type="NCBI Taxonomy" id="937334"/>
    <lineage>
        <taxon>Bacteria</taxon>
        <taxon>Bacillati</taxon>
        <taxon>Bacillota</taxon>
        <taxon>Clostridia</taxon>
        <taxon>Caldicoprobacterales</taxon>
        <taxon>Caldicoprobacteraceae</taxon>
        <taxon>Caldicoprobacter</taxon>
    </lineage>
</organism>
<keyword evidence="3" id="KW-1185">Reference proteome</keyword>
<sequence length="192" mass="21674">MYTLIGEIIESRTAEFVAEAIRYDQVPAYGSFVRVQDGNLRVYGIVSGAYTGSLDGVSKAKAFFKSIDELKMEQPQIFELLRTEFSCVVVGYAEDGRYHPYYPPIHLSLHLPVEKADDDEILTISQHLGFLEKTLNSPAGNGEELTAAAIRMAARFHPDPREYIIRAGRELLKMLNYDTQRLKSILERVDIA</sequence>
<dbReference type="InterPro" id="IPR018538">
    <property type="entry name" value="HerA_barrel_dom"/>
</dbReference>
<gene>
    <name evidence="2" type="ORF">SAMN05444406_11063</name>
</gene>